<evidence type="ECO:0000256" key="1">
    <source>
        <dbReference type="SAM" id="MobiDB-lite"/>
    </source>
</evidence>
<gene>
    <name evidence="2" type="ORF">EJB05_37251</name>
</gene>
<evidence type="ECO:0000313" key="2">
    <source>
        <dbReference type="EMBL" id="TVU13820.1"/>
    </source>
</evidence>
<reference evidence="2 3" key="1">
    <citation type="journal article" date="2019" name="Sci. Rep.">
        <title>A high-quality genome of Eragrostis curvula grass provides insights into Poaceae evolution and supports new strategies to enhance forage quality.</title>
        <authorList>
            <person name="Carballo J."/>
            <person name="Santos B.A.C.M."/>
            <person name="Zappacosta D."/>
            <person name="Garbus I."/>
            <person name="Selva J.P."/>
            <person name="Gallo C.A."/>
            <person name="Diaz A."/>
            <person name="Albertini E."/>
            <person name="Caccamo M."/>
            <person name="Echenique V."/>
        </authorList>
    </citation>
    <scope>NUCLEOTIDE SEQUENCE [LARGE SCALE GENOMIC DNA]</scope>
    <source>
        <strain evidence="3">cv. Victoria</strain>
        <tissue evidence="2">Leaf</tissue>
    </source>
</reference>
<feature type="compositionally biased region" description="Low complexity" evidence="1">
    <location>
        <begin position="54"/>
        <end position="67"/>
    </location>
</feature>
<feature type="compositionally biased region" description="Low complexity" evidence="1">
    <location>
        <begin position="1"/>
        <end position="27"/>
    </location>
</feature>
<dbReference type="Proteomes" id="UP000324897">
    <property type="component" value="Unassembled WGS sequence"/>
</dbReference>
<comment type="caution">
    <text evidence="2">The sequence shown here is derived from an EMBL/GenBank/DDBJ whole genome shotgun (WGS) entry which is preliminary data.</text>
</comment>
<dbReference type="Gramene" id="TVU13820">
    <property type="protein sequence ID" value="TVU13820"/>
    <property type="gene ID" value="EJB05_37251"/>
</dbReference>
<protein>
    <submittedName>
        <fullName evidence="2">Uncharacterized protein</fullName>
    </submittedName>
</protein>
<sequence>MVSPSASLPSSRRSRSGPVFRFSPPSSWRALLQAARVPGREKRSTPPFIHGKESSPVSFSPASSTPD</sequence>
<feature type="region of interest" description="Disordered" evidence="1">
    <location>
        <begin position="1"/>
        <end position="67"/>
    </location>
</feature>
<dbReference type="EMBL" id="RWGY01000031">
    <property type="protein sequence ID" value="TVU13820.1"/>
    <property type="molecule type" value="Genomic_DNA"/>
</dbReference>
<name>A0A5J9TR34_9POAL</name>
<organism evidence="2 3">
    <name type="scientific">Eragrostis curvula</name>
    <name type="common">weeping love grass</name>
    <dbReference type="NCBI Taxonomy" id="38414"/>
    <lineage>
        <taxon>Eukaryota</taxon>
        <taxon>Viridiplantae</taxon>
        <taxon>Streptophyta</taxon>
        <taxon>Embryophyta</taxon>
        <taxon>Tracheophyta</taxon>
        <taxon>Spermatophyta</taxon>
        <taxon>Magnoliopsida</taxon>
        <taxon>Liliopsida</taxon>
        <taxon>Poales</taxon>
        <taxon>Poaceae</taxon>
        <taxon>PACMAD clade</taxon>
        <taxon>Chloridoideae</taxon>
        <taxon>Eragrostideae</taxon>
        <taxon>Eragrostidinae</taxon>
        <taxon>Eragrostis</taxon>
    </lineage>
</organism>
<proteinExistence type="predicted"/>
<evidence type="ECO:0000313" key="3">
    <source>
        <dbReference type="Proteomes" id="UP000324897"/>
    </source>
</evidence>
<keyword evidence="3" id="KW-1185">Reference proteome</keyword>
<accession>A0A5J9TR34</accession>
<dbReference type="AlphaFoldDB" id="A0A5J9TR34"/>
<feature type="non-terminal residue" evidence="2">
    <location>
        <position position="1"/>
    </location>
</feature>